<feature type="region of interest" description="Disordered" evidence="2">
    <location>
        <begin position="657"/>
        <end position="677"/>
    </location>
</feature>
<proteinExistence type="inferred from homology"/>
<dbReference type="PANTHER" id="PTHR12353:SF31">
    <property type="entry name" value="LD44824P"/>
    <property type="match status" value="1"/>
</dbReference>
<dbReference type="GO" id="GO:0098978">
    <property type="term" value="C:glutamatergic synapse"/>
    <property type="evidence" value="ECO:0007669"/>
    <property type="project" value="TreeGrafter"/>
</dbReference>
<feature type="region of interest" description="Disordered" evidence="2">
    <location>
        <begin position="364"/>
        <end position="433"/>
    </location>
</feature>
<dbReference type="OrthoDB" id="10036956at2759"/>
<sequence>CVDLSTVSAHTLRSVQLSAKTPDPDSVATKSGGTSTPEYVKRTARLFESTDSTALGSQSPKSSVLRSNGKHVGSSKTSDIPSVVVVNGTNSVNTGENLLNCDGFTGKKPSYLGLACSISGYSGITTYDSKLREGLLSRDHSPGRLGILKSRDVSPLRQGADQFENHLIPTYKTDCGNFLVASPMKAGVVGSGDKEDSASTLKSRTNAVEEETPGNKNIRTPSRNQVDVVSDVNGFDQLGRKSSQSERMMGDDGKFSVTVQHTVNGVPEKLGITSDEWDHRPVESSHLGNCGSSSKEQFFSDSKSNIRESTRNFMSSMFTTESSFLSSYCESSAVETTTKSREVTDFSSPVKNFPLTSVPRDGFGAISPIRCSPESPKTALRDFPSSHVTSSPRDSSSLSSSLKRSPDSPEISKDSLSAPTTTSPQKRSPGAVRVVEFTSQTKSYVRTAFVSSNSVELTSTITTQGYSDSSQLKSRVDGSQTASYVKSVCSGLTTCGSIESQGPSGTSAAQTKCPDLEMTAWTSKSFIQQRVERLYGPGALAQGFFRRTRHKPADEVQGPSESCTPHNGHHNNSSPALPVLRHLRPEFRAQLSLGSAAKKLHERSAGTSAVEETRASVSNRSATKVIPLQQQISVESLAESLTDLQPAAPDVVLPIEQSQTVSSQPSERSEASVDPVTETHKDGHYFLKLLKQETERLNSLVEMAEADLEKGDLLPEDALGKLRAASGQARLLIRQKLQQFEGLCHKNIAQNSEEPFPTTSEDLAGFWDMVMLQVEHVNRLFEEITTLRAANWVE</sequence>
<feature type="non-terminal residue" evidence="3">
    <location>
        <position position="794"/>
    </location>
</feature>
<dbReference type="GO" id="GO:0060090">
    <property type="term" value="F:molecular adaptor activity"/>
    <property type="evidence" value="ECO:0007669"/>
    <property type="project" value="TreeGrafter"/>
</dbReference>
<feature type="compositionally biased region" description="Basic and acidic residues" evidence="2">
    <location>
        <begin position="404"/>
        <end position="413"/>
    </location>
</feature>
<feature type="region of interest" description="Disordered" evidence="2">
    <location>
        <begin position="281"/>
        <end position="303"/>
    </location>
</feature>
<feature type="compositionally biased region" description="Polar residues" evidence="2">
    <location>
        <begin position="214"/>
        <end position="224"/>
    </location>
</feature>
<dbReference type="FunCoup" id="A0A6L2PEM8">
    <property type="interactions" value="2"/>
</dbReference>
<accession>A0A6L2PEM8</accession>
<feature type="compositionally biased region" description="Low complexity" evidence="2">
    <location>
        <begin position="390"/>
        <end position="403"/>
    </location>
</feature>
<evidence type="ECO:0000313" key="4">
    <source>
        <dbReference type="Proteomes" id="UP000502823"/>
    </source>
</evidence>
<feature type="compositionally biased region" description="Basic and acidic residues" evidence="2">
    <location>
        <begin position="667"/>
        <end position="677"/>
    </location>
</feature>
<comment type="similarity">
    <text evidence="1">Belongs to the SAPAP family.</text>
</comment>
<reference evidence="4" key="1">
    <citation type="submission" date="2020-01" db="EMBL/GenBank/DDBJ databases">
        <title>Draft genome sequence of the Termite Coptotermes fromosanus.</title>
        <authorList>
            <person name="Itakura S."/>
            <person name="Yosikawa Y."/>
            <person name="Umezawa K."/>
        </authorList>
    </citation>
    <scope>NUCLEOTIDE SEQUENCE [LARGE SCALE GENOMIC DNA]</scope>
</reference>
<dbReference type="Pfam" id="PF03359">
    <property type="entry name" value="GKAP"/>
    <property type="match status" value="1"/>
</dbReference>
<feature type="compositionally biased region" description="Polar residues" evidence="2">
    <location>
        <begin position="28"/>
        <end position="37"/>
    </location>
</feature>
<dbReference type="EMBL" id="BLKM01007532">
    <property type="protein sequence ID" value="GFG30934.1"/>
    <property type="molecule type" value="Genomic_DNA"/>
</dbReference>
<organism evidence="3 4">
    <name type="scientific">Coptotermes formosanus</name>
    <name type="common">Formosan subterranean termite</name>
    <dbReference type="NCBI Taxonomy" id="36987"/>
    <lineage>
        <taxon>Eukaryota</taxon>
        <taxon>Metazoa</taxon>
        <taxon>Ecdysozoa</taxon>
        <taxon>Arthropoda</taxon>
        <taxon>Hexapoda</taxon>
        <taxon>Insecta</taxon>
        <taxon>Pterygota</taxon>
        <taxon>Neoptera</taxon>
        <taxon>Polyneoptera</taxon>
        <taxon>Dictyoptera</taxon>
        <taxon>Blattodea</taxon>
        <taxon>Blattoidea</taxon>
        <taxon>Termitoidae</taxon>
        <taxon>Rhinotermitidae</taxon>
        <taxon>Coptotermes</taxon>
    </lineage>
</organism>
<feature type="compositionally biased region" description="Polar residues" evidence="2">
    <location>
        <begin position="414"/>
        <end position="426"/>
    </location>
</feature>
<feature type="compositionally biased region" description="Polar residues" evidence="2">
    <location>
        <begin position="49"/>
        <end position="66"/>
    </location>
</feature>
<feature type="region of interest" description="Disordered" evidence="2">
    <location>
        <begin position="598"/>
        <end position="620"/>
    </location>
</feature>
<dbReference type="Proteomes" id="UP000502823">
    <property type="component" value="Unassembled WGS sequence"/>
</dbReference>
<dbReference type="AlphaFoldDB" id="A0A6L2PEM8"/>
<feature type="compositionally biased region" description="Polar residues" evidence="2">
    <location>
        <begin position="657"/>
        <end position="666"/>
    </location>
</feature>
<protein>
    <submittedName>
        <fullName evidence="3">Uncharacterized protein</fullName>
    </submittedName>
</protein>
<dbReference type="PANTHER" id="PTHR12353">
    <property type="entry name" value="DISKS LARGE-ASSOCIATED PROTEIN DAP SAP90/PSD-95-ASSOCIATED PROTEIN"/>
    <property type="match status" value="1"/>
</dbReference>
<name>A0A6L2PEM8_COPFO</name>
<feature type="compositionally biased region" description="Polar residues" evidence="2">
    <location>
        <begin position="286"/>
        <end position="303"/>
    </location>
</feature>
<feature type="compositionally biased region" description="Polar residues" evidence="2">
    <location>
        <begin position="559"/>
        <end position="575"/>
    </location>
</feature>
<dbReference type="GO" id="GO:0099572">
    <property type="term" value="C:postsynaptic specialization"/>
    <property type="evidence" value="ECO:0007669"/>
    <property type="project" value="TreeGrafter"/>
</dbReference>
<feature type="region of interest" description="Disordered" evidence="2">
    <location>
        <begin position="189"/>
        <end position="224"/>
    </location>
</feature>
<dbReference type="InterPro" id="IPR005026">
    <property type="entry name" value="SAPAP"/>
</dbReference>
<evidence type="ECO:0000313" key="3">
    <source>
        <dbReference type="EMBL" id="GFG30934.1"/>
    </source>
</evidence>
<keyword evidence="4" id="KW-1185">Reference proteome</keyword>
<feature type="non-terminal residue" evidence="3">
    <location>
        <position position="1"/>
    </location>
</feature>
<dbReference type="GO" id="GO:0023052">
    <property type="term" value="P:signaling"/>
    <property type="evidence" value="ECO:0007669"/>
    <property type="project" value="InterPro"/>
</dbReference>
<feature type="region of interest" description="Disordered" evidence="2">
    <location>
        <begin position="550"/>
        <end position="577"/>
    </location>
</feature>
<evidence type="ECO:0000256" key="2">
    <source>
        <dbReference type="SAM" id="MobiDB-lite"/>
    </source>
</evidence>
<dbReference type="InParanoid" id="A0A6L2PEM8"/>
<evidence type="ECO:0000256" key="1">
    <source>
        <dbReference type="ARBA" id="ARBA00008839"/>
    </source>
</evidence>
<comment type="caution">
    <text evidence="3">The sequence shown here is derived from an EMBL/GenBank/DDBJ whole genome shotgun (WGS) entry which is preliminary data.</text>
</comment>
<feature type="region of interest" description="Disordered" evidence="2">
    <location>
        <begin position="18"/>
        <end position="77"/>
    </location>
</feature>
<gene>
    <name evidence="3" type="ORF">Cfor_02260</name>
</gene>